<sequence>MFRYYGRIQNKAEALKAVYFTSEGAGTVKIIVLRGTQPQSAVLVSEYASTDWTRLYQTNIETTLDEDDPTVCRFRVQFAPLNRGFNPNIKLTIYAYLPLELKNVSIQGSYIDLMYLGPNVADTLNVEVQQGSVRILTPILAKRITLSTTKGNLKMDNVHATTIHIKSLDQDSVGTISGTIGGFNSAILETRSGDIRAILNPIANASIFMRSISGSYYLTTYGFKGNLTFSSQVHPGLFDGIDFPLLGLFPTRATVGGKDGKGIMYVETQTGLGQLFFKE</sequence>
<organism evidence="1 2">
    <name type="scientific">Rhizoclosmatium globosum</name>
    <dbReference type="NCBI Taxonomy" id="329046"/>
    <lineage>
        <taxon>Eukaryota</taxon>
        <taxon>Fungi</taxon>
        <taxon>Fungi incertae sedis</taxon>
        <taxon>Chytridiomycota</taxon>
        <taxon>Chytridiomycota incertae sedis</taxon>
        <taxon>Chytridiomycetes</taxon>
        <taxon>Chytridiales</taxon>
        <taxon>Chytriomycetaceae</taxon>
        <taxon>Rhizoclosmatium</taxon>
    </lineage>
</organism>
<dbReference type="OrthoDB" id="2115487at2759"/>
<name>A0A1Y2BVN3_9FUNG</name>
<proteinExistence type="predicted"/>
<evidence type="ECO:0008006" key="3">
    <source>
        <dbReference type="Google" id="ProtNLM"/>
    </source>
</evidence>
<evidence type="ECO:0000313" key="1">
    <source>
        <dbReference type="EMBL" id="ORY38806.1"/>
    </source>
</evidence>
<keyword evidence="2" id="KW-1185">Reference proteome</keyword>
<gene>
    <name evidence="1" type="ORF">BCR33DRAFT_741309</name>
</gene>
<dbReference type="EMBL" id="MCGO01000042">
    <property type="protein sequence ID" value="ORY38806.1"/>
    <property type="molecule type" value="Genomic_DNA"/>
</dbReference>
<protein>
    <recommendedName>
        <fullName evidence="3">Adhesin domain-containing protein</fullName>
    </recommendedName>
</protein>
<dbReference type="Proteomes" id="UP000193642">
    <property type="component" value="Unassembled WGS sequence"/>
</dbReference>
<comment type="caution">
    <text evidence="1">The sequence shown here is derived from an EMBL/GenBank/DDBJ whole genome shotgun (WGS) entry which is preliminary data.</text>
</comment>
<accession>A0A1Y2BVN3</accession>
<evidence type="ECO:0000313" key="2">
    <source>
        <dbReference type="Proteomes" id="UP000193642"/>
    </source>
</evidence>
<reference evidence="1 2" key="1">
    <citation type="submission" date="2016-07" db="EMBL/GenBank/DDBJ databases">
        <title>Pervasive Adenine N6-methylation of Active Genes in Fungi.</title>
        <authorList>
            <consortium name="DOE Joint Genome Institute"/>
            <person name="Mondo S.J."/>
            <person name="Dannebaum R.O."/>
            <person name="Kuo R.C."/>
            <person name="Labutti K."/>
            <person name="Haridas S."/>
            <person name="Kuo A."/>
            <person name="Salamov A."/>
            <person name="Ahrendt S.R."/>
            <person name="Lipzen A."/>
            <person name="Sullivan W."/>
            <person name="Andreopoulos W.B."/>
            <person name="Clum A."/>
            <person name="Lindquist E."/>
            <person name="Daum C."/>
            <person name="Ramamoorthy G.K."/>
            <person name="Gryganskyi A."/>
            <person name="Culley D."/>
            <person name="Magnuson J.K."/>
            <person name="James T.Y."/>
            <person name="O'Malley M.A."/>
            <person name="Stajich J.E."/>
            <person name="Spatafora J.W."/>
            <person name="Visel A."/>
            <person name="Grigoriev I.V."/>
        </authorList>
    </citation>
    <scope>NUCLEOTIDE SEQUENCE [LARGE SCALE GENOMIC DNA]</scope>
    <source>
        <strain evidence="1 2">JEL800</strain>
    </source>
</reference>
<dbReference type="AlphaFoldDB" id="A0A1Y2BVN3"/>